<evidence type="ECO:0000256" key="3">
    <source>
        <dbReference type="ARBA" id="ARBA00022989"/>
    </source>
</evidence>
<keyword evidence="8" id="KW-1185">Reference proteome</keyword>
<dbReference type="PANTHER" id="PTHR30168">
    <property type="entry name" value="PUTATIVE MEMBRANE PROTEIN YPFJ"/>
    <property type="match status" value="1"/>
</dbReference>
<evidence type="ECO:0000256" key="5">
    <source>
        <dbReference type="SAM" id="MobiDB-lite"/>
    </source>
</evidence>
<name>A0ABX1TII8_9GAMM</name>
<evidence type="ECO:0000256" key="4">
    <source>
        <dbReference type="ARBA" id="ARBA00023136"/>
    </source>
</evidence>
<evidence type="ECO:0000256" key="2">
    <source>
        <dbReference type="ARBA" id="ARBA00022692"/>
    </source>
</evidence>
<dbReference type="SUPFAM" id="SSF55486">
    <property type="entry name" value="Metalloproteases ('zincins'), catalytic domain"/>
    <property type="match status" value="1"/>
</dbReference>
<evidence type="ECO:0000313" key="7">
    <source>
        <dbReference type="EMBL" id="NMQ19195.1"/>
    </source>
</evidence>
<dbReference type="EMBL" id="SPMZ01000022">
    <property type="protein sequence ID" value="NMQ19195.1"/>
    <property type="molecule type" value="Genomic_DNA"/>
</dbReference>
<dbReference type="InterPro" id="IPR007343">
    <property type="entry name" value="Uncharacterised_pept_Zn_put"/>
</dbReference>
<accession>A0ABX1TII8</accession>
<gene>
    <name evidence="7" type="ORF">E4P82_08280</name>
</gene>
<feature type="transmembrane region" description="Helical" evidence="6">
    <location>
        <begin position="26"/>
        <end position="47"/>
    </location>
</feature>
<organism evidence="7 8">
    <name type="scientific">Candidatus Competibacter phosphatis</name>
    <dbReference type="NCBI Taxonomy" id="221280"/>
    <lineage>
        <taxon>Bacteria</taxon>
        <taxon>Pseudomonadati</taxon>
        <taxon>Pseudomonadota</taxon>
        <taxon>Gammaproteobacteria</taxon>
        <taxon>Candidatus Competibacteraceae</taxon>
        <taxon>Candidatus Competibacter</taxon>
    </lineage>
</organism>
<dbReference type="Pfam" id="PF04228">
    <property type="entry name" value="Zn_peptidase"/>
    <property type="match status" value="1"/>
</dbReference>
<comment type="caution">
    <text evidence="7">The sequence shown here is derived from an EMBL/GenBank/DDBJ whole genome shotgun (WGS) entry which is preliminary data.</text>
</comment>
<evidence type="ECO:0000256" key="6">
    <source>
        <dbReference type="SAM" id="Phobius"/>
    </source>
</evidence>
<dbReference type="Proteomes" id="UP000760480">
    <property type="component" value="Unassembled WGS sequence"/>
</dbReference>
<protein>
    <recommendedName>
        <fullName evidence="9">Flagellar biosynthesis protein FlgM</fullName>
    </recommendedName>
</protein>
<keyword evidence="4 6" id="KW-0472">Membrane</keyword>
<comment type="subcellular location">
    <subcellularLocation>
        <location evidence="1">Membrane</location>
        <topology evidence="1">Single-pass membrane protein</topology>
    </subcellularLocation>
</comment>
<dbReference type="RefSeq" id="WP_169248454.1">
    <property type="nucleotide sequence ID" value="NZ_SPMZ01000022.1"/>
</dbReference>
<keyword evidence="2 6" id="KW-0812">Transmembrane</keyword>
<reference evidence="7 8" key="1">
    <citation type="submission" date="2019-03" db="EMBL/GenBank/DDBJ databases">
        <title>Metabolic reconstructions from genomes of highly enriched 'Candidatus Accumulibacter' and 'Candidatus Competibacter' bioreactor populations.</title>
        <authorList>
            <person name="Annavajhala M.K."/>
            <person name="Welles L."/>
            <person name="Abbas B."/>
            <person name="Sorokin D."/>
            <person name="Park H."/>
            <person name="Van Loosdrecht M."/>
            <person name="Chandran K."/>
        </authorList>
    </citation>
    <scope>NUCLEOTIDE SEQUENCE [LARGE SCALE GENOMIC DNA]</scope>
    <source>
        <strain evidence="7 8">SBR_G</strain>
    </source>
</reference>
<feature type="region of interest" description="Disordered" evidence="5">
    <location>
        <begin position="1"/>
        <end position="24"/>
    </location>
</feature>
<feature type="compositionally biased region" description="Basic and acidic residues" evidence="5">
    <location>
        <begin position="1"/>
        <end position="20"/>
    </location>
</feature>
<evidence type="ECO:0008006" key="9">
    <source>
        <dbReference type="Google" id="ProtNLM"/>
    </source>
</evidence>
<dbReference type="PANTHER" id="PTHR30168:SF0">
    <property type="entry name" value="INNER MEMBRANE PROTEIN"/>
    <property type="match status" value="1"/>
</dbReference>
<proteinExistence type="predicted"/>
<evidence type="ECO:0000313" key="8">
    <source>
        <dbReference type="Proteomes" id="UP000760480"/>
    </source>
</evidence>
<sequence>MRWRDLRRSSNVEDRRDESPSVRGGGGIKLGGVGLVLVMVASLIFGVDPTQVLSLLGGGSTATAPQQRKAPPANDPNADFVAAVLGDTEDTWSQLFQAQGGQYARPKLVLFRDAAQSACGFASAAVGPFYCPGDRQVYLDLSFFQELSQRFGAPGDFARAYVIAHEIGHHVQNLTGISAKVQAQRRQLPEAQANALSVLVELQADCLAGVWGHYAQRRGVLEPGDIEAAMKAASAIGDDRLQRQARGYVTPDSFTHGTSEQRMRWFSRGLKTGDVKECNTFVAQRP</sequence>
<keyword evidence="3 6" id="KW-1133">Transmembrane helix</keyword>
<evidence type="ECO:0000256" key="1">
    <source>
        <dbReference type="ARBA" id="ARBA00004167"/>
    </source>
</evidence>